<dbReference type="Ensembl" id="ENSACIT00000003916.1">
    <property type="protein sequence ID" value="ENSACIP00000003792.1"/>
    <property type="gene ID" value="ENSACIG00000003006.1"/>
</dbReference>
<sequence length="85" mass="9942">MYYKLTGFTQKLMVSAPVAAYIPQGLRQKLQEANWRVFPFLILDFVKEFRRSSAAIVCWEAQSRFFDCLFSSSSVSQASKYYFFV</sequence>
<dbReference type="AlphaFoldDB" id="A0A3Q0R0H8"/>
<reference evidence="1" key="2">
    <citation type="submission" date="2025-09" db="UniProtKB">
        <authorList>
            <consortium name="Ensembl"/>
        </authorList>
    </citation>
    <scope>IDENTIFICATION</scope>
</reference>
<dbReference type="Proteomes" id="UP000261340">
    <property type="component" value="Unplaced"/>
</dbReference>
<organism evidence="1 2">
    <name type="scientific">Amphilophus citrinellus</name>
    <name type="common">Midas cichlid</name>
    <name type="synonym">Cichlasoma citrinellum</name>
    <dbReference type="NCBI Taxonomy" id="61819"/>
    <lineage>
        <taxon>Eukaryota</taxon>
        <taxon>Metazoa</taxon>
        <taxon>Chordata</taxon>
        <taxon>Craniata</taxon>
        <taxon>Vertebrata</taxon>
        <taxon>Euteleostomi</taxon>
        <taxon>Actinopterygii</taxon>
        <taxon>Neopterygii</taxon>
        <taxon>Teleostei</taxon>
        <taxon>Neoteleostei</taxon>
        <taxon>Acanthomorphata</taxon>
        <taxon>Ovalentaria</taxon>
        <taxon>Cichlomorphae</taxon>
        <taxon>Cichliformes</taxon>
        <taxon>Cichlidae</taxon>
        <taxon>New World cichlids</taxon>
        <taxon>Cichlasomatinae</taxon>
        <taxon>Heroini</taxon>
        <taxon>Amphilophus</taxon>
    </lineage>
</organism>
<proteinExistence type="predicted"/>
<accession>A0A3Q0R0H8</accession>
<protein>
    <submittedName>
        <fullName evidence="1">Uncharacterized protein</fullName>
    </submittedName>
</protein>
<reference evidence="1" key="1">
    <citation type="submission" date="2025-08" db="UniProtKB">
        <authorList>
            <consortium name="Ensembl"/>
        </authorList>
    </citation>
    <scope>IDENTIFICATION</scope>
</reference>
<evidence type="ECO:0000313" key="2">
    <source>
        <dbReference type="Proteomes" id="UP000261340"/>
    </source>
</evidence>
<evidence type="ECO:0000313" key="1">
    <source>
        <dbReference type="Ensembl" id="ENSACIP00000003792.1"/>
    </source>
</evidence>
<keyword evidence="2" id="KW-1185">Reference proteome</keyword>
<name>A0A3Q0R0H8_AMPCI</name>